<name>A0A2T5VHY8_9HYPH</name>
<comment type="subcellular location">
    <subcellularLocation>
        <location evidence="1">Periplasm</location>
    </subcellularLocation>
</comment>
<comment type="similarity">
    <text evidence="2">Belongs to the bacterial solute-binding protein 9 family.</text>
</comment>
<comment type="caution">
    <text evidence="14">The sequence shown here is derived from an EMBL/GenBank/DDBJ whole genome shotgun (WGS) entry which is preliminary data.</text>
</comment>
<evidence type="ECO:0000256" key="13">
    <source>
        <dbReference type="SAM" id="SignalP"/>
    </source>
</evidence>
<evidence type="ECO:0000256" key="3">
    <source>
        <dbReference type="ARBA" id="ARBA00015915"/>
    </source>
</evidence>
<dbReference type="GO" id="GO:0042597">
    <property type="term" value="C:periplasmic space"/>
    <property type="evidence" value="ECO:0007669"/>
    <property type="project" value="UniProtKB-SubCell"/>
</dbReference>
<dbReference type="GO" id="GO:0046872">
    <property type="term" value="F:metal ion binding"/>
    <property type="evidence" value="ECO:0007669"/>
    <property type="project" value="UniProtKB-KW"/>
</dbReference>
<evidence type="ECO:0000256" key="12">
    <source>
        <dbReference type="SAM" id="MobiDB-lite"/>
    </source>
</evidence>
<feature type="compositionally biased region" description="Basic and acidic residues" evidence="12">
    <location>
        <begin position="140"/>
        <end position="151"/>
    </location>
</feature>
<evidence type="ECO:0000256" key="1">
    <source>
        <dbReference type="ARBA" id="ARBA00004418"/>
    </source>
</evidence>
<keyword evidence="11" id="KW-1015">Disulfide bond</keyword>
<feature type="signal peptide" evidence="13">
    <location>
        <begin position="1"/>
        <end position="28"/>
    </location>
</feature>
<evidence type="ECO:0000256" key="9">
    <source>
        <dbReference type="ARBA" id="ARBA00022906"/>
    </source>
</evidence>
<accession>A0A2T5VHY8</accession>
<keyword evidence="6 13" id="KW-0732">Signal</keyword>
<dbReference type="AlphaFoldDB" id="A0A2T5VHY8"/>
<dbReference type="InterPro" id="IPR006127">
    <property type="entry name" value="ZnuA-like"/>
</dbReference>
<dbReference type="PANTHER" id="PTHR42953:SF3">
    <property type="entry name" value="HIGH-AFFINITY ZINC UPTAKE SYSTEM PROTEIN ZNUA"/>
    <property type="match status" value="1"/>
</dbReference>
<keyword evidence="8" id="KW-0862">Zinc</keyword>
<evidence type="ECO:0000256" key="5">
    <source>
        <dbReference type="ARBA" id="ARBA00022723"/>
    </source>
</evidence>
<dbReference type="OrthoDB" id="7346865at2"/>
<evidence type="ECO:0000256" key="7">
    <source>
        <dbReference type="ARBA" id="ARBA00022764"/>
    </source>
</evidence>
<evidence type="ECO:0000313" key="15">
    <source>
        <dbReference type="Proteomes" id="UP000244081"/>
    </source>
</evidence>
<dbReference type="GO" id="GO:0006829">
    <property type="term" value="P:zinc ion transport"/>
    <property type="evidence" value="ECO:0007669"/>
    <property type="project" value="UniProtKB-KW"/>
</dbReference>
<dbReference type="Gene3D" id="3.40.50.1980">
    <property type="entry name" value="Nitrogenase molybdenum iron protein domain"/>
    <property type="match status" value="2"/>
</dbReference>
<evidence type="ECO:0000256" key="6">
    <source>
        <dbReference type="ARBA" id="ARBA00022729"/>
    </source>
</evidence>
<dbReference type="RefSeq" id="WP_107988810.1">
    <property type="nucleotide sequence ID" value="NZ_QAYG01000001.1"/>
</dbReference>
<sequence>MSFRPAPWGATIATLIGLAAITLPAAHAQVPKVVTSIKPVDALVAGVMGKLGTPRLLVQGGASPHSYALKPSDARGLDEANIVFRVSENLETFLNHPLETLAGKATVVDLAEADEVKTLGFREGAVWEEDEHAHHDEATHDDAAHNGTDHANHHHDHSGMDPHVWLDPANARAMVDAIADTLKTADPENADTYATNAAELNGRLSALEAKIAAELAPVRGRPFIVFHDGYHYFEHKFDIEASGAVAVDPEHQPGVARVREIRDRIVASGAICVFAEPQFRPQLVATLIDGTSARAGVLDPLGADVKPGPGAYEAMMENLAKSLHDCLAGS</sequence>
<organism evidence="14 15">
    <name type="scientific">Breoghania corrubedonensis</name>
    <dbReference type="NCBI Taxonomy" id="665038"/>
    <lineage>
        <taxon>Bacteria</taxon>
        <taxon>Pseudomonadati</taxon>
        <taxon>Pseudomonadota</taxon>
        <taxon>Alphaproteobacteria</taxon>
        <taxon>Hyphomicrobiales</taxon>
        <taxon>Stappiaceae</taxon>
        <taxon>Breoghania</taxon>
    </lineage>
</organism>
<dbReference type="InterPro" id="IPR035520">
    <property type="entry name" value="ZnuA"/>
</dbReference>
<feature type="region of interest" description="Disordered" evidence="12">
    <location>
        <begin position="140"/>
        <end position="165"/>
    </location>
</feature>
<dbReference type="PANTHER" id="PTHR42953">
    <property type="entry name" value="HIGH-AFFINITY ZINC UPTAKE SYSTEM PROTEIN ZNUA-RELATED"/>
    <property type="match status" value="1"/>
</dbReference>
<evidence type="ECO:0000256" key="11">
    <source>
        <dbReference type="ARBA" id="ARBA00023157"/>
    </source>
</evidence>
<evidence type="ECO:0000256" key="8">
    <source>
        <dbReference type="ARBA" id="ARBA00022833"/>
    </source>
</evidence>
<dbReference type="InterPro" id="IPR050492">
    <property type="entry name" value="Bact_metal-bind_prot9"/>
</dbReference>
<keyword evidence="7" id="KW-0574">Periplasm</keyword>
<dbReference type="SUPFAM" id="SSF53807">
    <property type="entry name" value="Helical backbone' metal receptor"/>
    <property type="match status" value="1"/>
</dbReference>
<dbReference type="Pfam" id="PF01297">
    <property type="entry name" value="ZnuA"/>
    <property type="match status" value="1"/>
</dbReference>
<reference evidence="14 15" key="1">
    <citation type="submission" date="2018-04" db="EMBL/GenBank/DDBJ databases">
        <title>Genomic Encyclopedia of Archaeal and Bacterial Type Strains, Phase II (KMG-II): from individual species to whole genera.</title>
        <authorList>
            <person name="Goeker M."/>
        </authorList>
    </citation>
    <scope>NUCLEOTIDE SEQUENCE [LARGE SCALE GENOMIC DNA]</scope>
    <source>
        <strain evidence="14 15">DSM 23382</strain>
    </source>
</reference>
<protein>
    <recommendedName>
        <fullName evidence="3">High-affinity zinc uptake system protein ZnuA</fullName>
    </recommendedName>
</protein>
<gene>
    <name evidence="14" type="ORF">C8N35_1011423</name>
</gene>
<keyword evidence="4" id="KW-0813">Transport</keyword>
<evidence type="ECO:0000256" key="4">
    <source>
        <dbReference type="ARBA" id="ARBA00022448"/>
    </source>
</evidence>
<evidence type="ECO:0000256" key="10">
    <source>
        <dbReference type="ARBA" id="ARBA00023065"/>
    </source>
</evidence>
<evidence type="ECO:0000313" key="14">
    <source>
        <dbReference type="EMBL" id="PTW63371.1"/>
    </source>
</evidence>
<proteinExistence type="inferred from homology"/>
<evidence type="ECO:0000256" key="2">
    <source>
        <dbReference type="ARBA" id="ARBA00011028"/>
    </source>
</evidence>
<dbReference type="Proteomes" id="UP000244081">
    <property type="component" value="Unassembled WGS sequence"/>
</dbReference>
<dbReference type="EMBL" id="QAYG01000001">
    <property type="protein sequence ID" value="PTW63371.1"/>
    <property type="molecule type" value="Genomic_DNA"/>
</dbReference>
<keyword evidence="9" id="KW-0864">Zinc transport</keyword>
<feature type="chain" id="PRO_5015533038" description="High-affinity zinc uptake system protein ZnuA" evidence="13">
    <location>
        <begin position="29"/>
        <end position="330"/>
    </location>
</feature>
<keyword evidence="5" id="KW-0479">Metal-binding</keyword>
<keyword evidence="10" id="KW-0406">Ion transport</keyword>
<keyword evidence="15" id="KW-1185">Reference proteome</keyword>
<dbReference type="CDD" id="cd01019">
    <property type="entry name" value="ZnuA"/>
    <property type="match status" value="1"/>
</dbReference>